<feature type="domain" description="LysM" evidence="2">
    <location>
        <begin position="36"/>
        <end position="84"/>
    </location>
</feature>
<evidence type="ECO:0000256" key="1">
    <source>
        <dbReference type="SAM" id="SignalP"/>
    </source>
</evidence>
<name>A0A8J6QF87_9GAMM</name>
<dbReference type="Pfam" id="PF01476">
    <property type="entry name" value="LysM"/>
    <property type="match status" value="1"/>
</dbReference>
<dbReference type="InterPro" id="IPR036779">
    <property type="entry name" value="LysM_dom_sf"/>
</dbReference>
<accession>A0A8J6QF87</accession>
<gene>
    <name evidence="3" type="ORF">IC617_01990</name>
</gene>
<dbReference type="SMART" id="SM00257">
    <property type="entry name" value="LysM"/>
    <property type="match status" value="1"/>
</dbReference>
<dbReference type="RefSeq" id="WP_191143293.1">
    <property type="nucleotide sequence ID" value="NZ_JACXAF010000001.1"/>
</dbReference>
<keyword evidence="4" id="KW-1185">Reference proteome</keyword>
<dbReference type="SUPFAM" id="SSF54106">
    <property type="entry name" value="LysM domain"/>
    <property type="match status" value="1"/>
</dbReference>
<dbReference type="EMBL" id="JACXAF010000001">
    <property type="protein sequence ID" value="MBD1388190.1"/>
    <property type="molecule type" value="Genomic_DNA"/>
</dbReference>
<dbReference type="CDD" id="cd00118">
    <property type="entry name" value="LysM"/>
    <property type="match status" value="1"/>
</dbReference>
<organism evidence="3 4">
    <name type="scientific">Neiella litorisoli</name>
    <dbReference type="NCBI Taxonomy" id="2771431"/>
    <lineage>
        <taxon>Bacteria</taxon>
        <taxon>Pseudomonadati</taxon>
        <taxon>Pseudomonadota</taxon>
        <taxon>Gammaproteobacteria</taxon>
        <taxon>Alteromonadales</taxon>
        <taxon>Echinimonadaceae</taxon>
        <taxon>Neiella</taxon>
    </lineage>
</organism>
<dbReference type="PANTHER" id="PTHR34700">
    <property type="entry name" value="POTASSIUM BINDING PROTEIN KBP"/>
    <property type="match status" value="1"/>
</dbReference>
<proteinExistence type="predicted"/>
<dbReference type="AlphaFoldDB" id="A0A8J6QF87"/>
<dbReference type="PANTHER" id="PTHR34700:SF4">
    <property type="entry name" value="PHAGE-LIKE ELEMENT PBSX PROTEIN XKDP"/>
    <property type="match status" value="1"/>
</dbReference>
<reference evidence="3" key="1">
    <citation type="submission" date="2020-09" db="EMBL/GenBank/DDBJ databases">
        <title>A novel bacterium of genus Neiella, isolated from South China Sea.</title>
        <authorList>
            <person name="Huang H."/>
            <person name="Mo K."/>
            <person name="Hu Y."/>
        </authorList>
    </citation>
    <scope>NUCLEOTIDE SEQUENCE</scope>
    <source>
        <strain evidence="3">HB171785</strain>
    </source>
</reference>
<dbReference type="Proteomes" id="UP000638014">
    <property type="component" value="Unassembled WGS sequence"/>
</dbReference>
<evidence type="ECO:0000313" key="3">
    <source>
        <dbReference type="EMBL" id="MBD1388190.1"/>
    </source>
</evidence>
<feature type="chain" id="PRO_5035261653" evidence="1">
    <location>
        <begin position="26"/>
        <end position="364"/>
    </location>
</feature>
<evidence type="ECO:0000259" key="2">
    <source>
        <dbReference type="PROSITE" id="PS51782"/>
    </source>
</evidence>
<dbReference type="Gene3D" id="3.10.350.10">
    <property type="entry name" value="LysM domain"/>
    <property type="match status" value="1"/>
</dbReference>
<dbReference type="InterPro" id="IPR052196">
    <property type="entry name" value="Bact_Kbp"/>
</dbReference>
<evidence type="ECO:0000313" key="4">
    <source>
        <dbReference type="Proteomes" id="UP000638014"/>
    </source>
</evidence>
<comment type="caution">
    <text evidence="3">The sequence shown here is derived from an EMBL/GenBank/DDBJ whole genome shotgun (WGS) entry which is preliminary data.</text>
</comment>
<sequence>MSTKRWSALLLTMLFTLQTAPLVTATELKVRDDYPEVYVVKKGDTLWDISELFLATPWLWPQLWQANPQVDNPHLIYPGDHLYLNFINGKPVLSKKKRIKLSPTIRAVAHDQAIPTLPLAEVKSYLKREQIVSRAELDKLPMVLGTNEGNKRGYAQQLWYAKGDLEGQQNYGIYRVVGPLQRPKTHETLGMRLMLVAVAQAKAADKEGLIALDIESSIQEINQGDRILPLYPAEQFSAVFQPSVPEQTITGQIIATHSDGRYFIAHEIVVIDRGTADGLKPGHLLQVVQNGKPIVDDDSQPVYLEDTSRYDQIEGAIINVGKTQLPDEVRGHLMVFRTFENVSYAMIMAAERQLSLFDTVTSAP</sequence>
<dbReference type="PROSITE" id="PS51782">
    <property type="entry name" value="LYSM"/>
    <property type="match status" value="1"/>
</dbReference>
<keyword evidence="1" id="KW-0732">Signal</keyword>
<dbReference type="InterPro" id="IPR018392">
    <property type="entry name" value="LysM"/>
</dbReference>
<feature type="signal peptide" evidence="1">
    <location>
        <begin position="1"/>
        <end position="25"/>
    </location>
</feature>
<protein>
    <submittedName>
        <fullName evidence="3">LysM peptidoglycan-binding domain-containing protein</fullName>
    </submittedName>
</protein>